<dbReference type="RefSeq" id="WP_012303272.1">
    <property type="nucleotide sequence ID" value="NC_010424.1"/>
</dbReference>
<evidence type="ECO:0000256" key="8">
    <source>
        <dbReference type="ARBA" id="ARBA00023125"/>
    </source>
</evidence>
<keyword evidence="8 12" id="KW-0238">DNA-binding</keyword>
<reference evidence="14 15" key="2">
    <citation type="journal article" date="2008" name="Science">
        <title>Environmental genomics reveals a single-species ecosystem deep within Earth.</title>
        <authorList>
            <person name="Chivian D."/>
            <person name="Brodie E.L."/>
            <person name="Alm E.J."/>
            <person name="Culley D.E."/>
            <person name="Dehal P.S."/>
            <person name="Desantis T.Z."/>
            <person name="Gihring T.M."/>
            <person name="Lapidus A."/>
            <person name="Lin L.H."/>
            <person name="Lowry S.R."/>
            <person name="Moser D.P."/>
            <person name="Richardson P.M."/>
            <person name="Southam G."/>
            <person name="Wanger G."/>
            <person name="Pratt L.M."/>
            <person name="Andersen G.L."/>
            <person name="Hazen T.C."/>
            <person name="Brockman F.J."/>
            <person name="Arkin A.P."/>
            <person name="Onstott T.C."/>
        </authorList>
    </citation>
    <scope>NUCLEOTIDE SEQUENCE [LARGE SCALE GENOMIC DNA]</scope>
    <source>
        <strain evidence="14 15">MP104C</strain>
    </source>
</reference>
<dbReference type="HOGENOM" id="CLU_005373_0_0_9"/>
<dbReference type="FunFam" id="3.40.50.300:FF:000076">
    <property type="entry name" value="Replicative DNA helicase"/>
    <property type="match status" value="1"/>
</dbReference>
<dbReference type="SUPFAM" id="SSF52540">
    <property type="entry name" value="P-loop containing nucleoside triphosphate hydrolases"/>
    <property type="match status" value="1"/>
</dbReference>
<dbReference type="Gene3D" id="3.40.50.300">
    <property type="entry name" value="P-loop containing nucleotide triphosphate hydrolases"/>
    <property type="match status" value="1"/>
</dbReference>
<dbReference type="OrthoDB" id="9773982at2"/>
<evidence type="ECO:0000313" key="15">
    <source>
        <dbReference type="Proteomes" id="UP000008544"/>
    </source>
</evidence>
<evidence type="ECO:0000256" key="3">
    <source>
        <dbReference type="ARBA" id="ARBA00022705"/>
    </source>
</evidence>
<dbReference type="Proteomes" id="UP000008544">
    <property type="component" value="Chromosome"/>
</dbReference>
<proteinExistence type="inferred from homology"/>
<evidence type="ECO:0000256" key="6">
    <source>
        <dbReference type="ARBA" id="ARBA00022806"/>
    </source>
</evidence>
<dbReference type="GO" id="GO:0043139">
    <property type="term" value="F:5'-3' DNA helicase activity"/>
    <property type="evidence" value="ECO:0007669"/>
    <property type="project" value="UniProtKB-EC"/>
</dbReference>
<reference evidence="15" key="1">
    <citation type="submission" date="2007-10" db="EMBL/GenBank/DDBJ databases">
        <title>Complete sequence of chromosome of Desulforudis audaxviator MP104C.</title>
        <authorList>
            <person name="Copeland A."/>
            <person name="Lucas S."/>
            <person name="Lapidus A."/>
            <person name="Barry K."/>
            <person name="Glavina del Rio T."/>
            <person name="Dalin E."/>
            <person name="Tice H."/>
            <person name="Bruce D."/>
            <person name="Pitluck S."/>
            <person name="Lowry S.R."/>
            <person name="Larimer F."/>
            <person name="Land M.L."/>
            <person name="Hauser L."/>
            <person name="Kyrpides N."/>
            <person name="Ivanova N.N."/>
            <person name="Richardson P."/>
        </authorList>
    </citation>
    <scope>NUCLEOTIDE SEQUENCE [LARGE SCALE GENOMIC DNA]</scope>
    <source>
        <strain evidence="15">MP104C</strain>
    </source>
</reference>
<comment type="function">
    <text evidence="12">The main replicative DNA helicase, it participates in initiation and elongation during chromosome replication. Travels ahead of the DNA replisome, separating dsDNA into templates for DNA synthesis. A processive ATP-dependent 5'-3' DNA helicase it has DNA-dependent ATPase activity.</text>
</comment>
<gene>
    <name evidence="14" type="ordered locus">Daud_2211</name>
</gene>
<dbReference type="EC" id="5.6.2.3" evidence="11 12"/>
<dbReference type="SUPFAM" id="SSF48024">
    <property type="entry name" value="N-terminal domain of DnaB helicase"/>
    <property type="match status" value="1"/>
</dbReference>
<dbReference type="InterPro" id="IPR027417">
    <property type="entry name" value="P-loop_NTPase"/>
</dbReference>
<dbReference type="EMBL" id="CP000860">
    <property type="protein sequence ID" value="ACA60698.1"/>
    <property type="molecule type" value="Genomic_DNA"/>
</dbReference>
<dbReference type="GO" id="GO:0005829">
    <property type="term" value="C:cytosol"/>
    <property type="evidence" value="ECO:0007669"/>
    <property type="project" value="TreeGrafter"/>
</dbReference>
<keyword evidence="15" id="KW-1185">Reference proteome</keyword>
<comment type="similarity">
    <text evidence="1 12">Belongs to the helicase family. DnaB subfamily.</text>
</comment>
<dbReference type="STRING" id="477974.Daud_2211"/>
<dbReference type="PROSITE" id="PS51199">
    <property type="entry name" value="SF4_HELICASE"/>
    <property type="match status" value="1"/>
</dbReference>
<dbReference type="FunFam" id="1.10.860.10:FF:000001">
    <property type="entry name" value="Replicative DNA helicase"/>
    <property type="match status" value="1"/>
</dbReference>
<dbReference type="GO" id="GO:0005524">
    <property type="term" value="F:ATP binding"/>
    <property type="evidence" value="ECO:0007669"/>
    <property type="project" value="UniProtKB-UniRule"/>
</dbReference>
<protein>
    <recommendedName>
        <fullName evidence="11 12">Replicative DNA helicase</fullName>
        <ecNumber evidence="11 12">5.6.2.3</ecNumber>
    </recommendedName>
</protein>
<keyword evidence="9" id="KW-0413">Isomerase</keyword>
<dbReference type="InterPro" id="IPR016136">
    <property type="entry name" value="DNA_helicase_N/primase_C"/>
</dbReference>
<evidence type="ECO:0000256" key="11">
    <source>
        <dbReference type="NCBIfam" id="TIGR00665"/>
    </source>
</evidence>
<name>B1I6Q0_DESAP</name>
<dbReference type="SMART" id="SM00382">
    <property type="entry name" value="AAA"/>
    <property type="match status" value="1"/>
</dbReference>
<keyword evidence="5 12" id="KW-0378">Hydrolase</keyword>
<keyword evidence="6 12" id="KW-0347">Helicase</keyword>
<keyword evidence="4 12" id="KW-0547">Nucleotide-binding</keyword>
<dbReference type="GO" id="GO:0006269">
    <property type="term" value="P:DNA replication, synthesis of primer"/>
    <property type="evidence" value="ECO:0007669"/>
    <property type="project" value="UniProtKB-UniRule"/>
</dbReference>
<dbReference type="Pfam" id="PF03796">
    <property type="entry name" value="DnaB_C"/>
    <property type="match status" value="1"/>
</dbReference>
<dbReference type="NCBIfam" id="NF004384">
    <property type="entry name" value="PRK05748.1"/>
    <property type="match status" value="1"/>
</dbReference>
<accession>B1I6Q0</accession>
<evidence type="ECO:0000256" key="9">
    <source>
        <dbReference type="ARBA" id="ARBA00023235"/>
    </source>
</evidence>
<dbReference type="PANTHER" id="PTHR30153:SF2">
    <property type="entry name" value="REPLICATIVE DNA HELICASE"/>
    <property type="match status" value="1"/>
</dbReference>
<evidence type="ECO:0000313" key="14">
    <source>
        <dbReference type="EMBL" id="ACA60698.1"/>
    </source>
</evidence>
<dbReference type="InterPro" id="IPR036185">
    <property type="entry name" value="DNA_heli_DnaB-like_N_sf"/>
</dbReference>
<dbReference type="GO" id="GO:0042802">
    <property type="term" value="F:identical protein binding"/>
    <property type="evidence" value="ECO:0007669"/>
    <property type="project" value="UniProtKB-ARBA"/>
</dbReference>
<dbReference type="PANTHER" id="PTHR30153">
    <property type="entry name" value="REPLICATIVE DNA HELICASE DNAB"/>
    <property type="match status" value="1"/>
</dbReference>
<dbReference type="GO" id="GO:1990077">
    <property type="term" value="C:primosome complex"/>
    <property type="evidence" value="ECO:0007669"/>
    <property type="project" value="UniProtKB-UniRule"/>
</dbReference>
<dbReference type="InterPro" id="IPR007692">
    <property type="entry name" value="DNA_helicase_DnaB"/>
</dbReference>
<dbReference type="Gene3D" id="1.10.860.10">
    <property type="entry name" value="DNAb Helicase, Chain A"/>
    <property type="match status" value="1"/>
</dbReference>
<evidence type="ECO:0000256" key="5">
    <source>
        <dbReference type="ARBA" id="ARBA00022801"/>
    </source>
</evidence>
<dbReference type="KEGG" id="dau:Daud_2211"/>
<comment type="catalytic activity">
    <reaction evidence="10 12">
        <text>ATP + H2O = ADP + phosphate + H(+)</text>
        <dbReference type="Rhea" id="RHEA:13065"/>
        <dbReference type="ChEBI" id="CHEBI:15377"/>
        <dbReference type="ChEBI" id="CHEBI:15378"/>
        <dbReference type="ChEBI" id="CHEBI:30616"/>
        <dbReference type="ChEBI" id="CHEBI:43474"/>
        <dbReference type="ChEBI" id="CHEBI:456216"/>
        <dbReference type="EC" id="5.6.2.3"/>
    </reaction>
</comment>
<feature type="domain" description="SF4 helicase" evidence="13">
    <location>
        <begin position="176"/>
        <end position="441"/>
    </location>
</feature>
<keyword evidence="2 12" id="KW-0639">Primosome</keyword>
<dbReference type="eggNOG" id="COG0305">
    <property type="taxonomic scope" value="Bacteria"/>
</dbReference>
<dbReference type="InterPro" id="IPR003593">
    <property type="entry name" value="AAA+_ATPase"/>
</dbReference>
<evidence type="ECO:0000256" key="7">
    <source>
        <dbReference type="ARBA" id="ARBA00022840"/>
    </source>
</evidence>
<dbReference type="NCBIfam" id="TIGR00665">
    <property type="entry name" value="DnaB"/>
    <property type="match status" value="1"/>
</dbReference>
<evidence type="ECO:0000256" key="10">
    <source>
        <dbReference type="ARBA" id="ARBA00048954"/>
    </source>
</evidence>
<organism evidence="14 15">
    <name type="scientific">Desulforudis audaxviator (strain MP104C)</name>
    <dbReference type="NCBI Taxonomy" id="477974"/>
    <lineage>
        <taxon>Bacteria</taxon>
        <taxon>Bacillati</taxon>
        <taxon>Bacillota</taxon>
        <taxon>Clostridia</taxon>
        <taxon>Thermoanaerobacterales</taxon>
        <taxon>Candidatus Desulforudaceae</taxon>
        <taxon>Candidatus Desulforudis</taxon>
    </lineage>
</organism>
<keyword evidence="7 12" id="KW-0067">ATP-binding</keyword>
<dbReference type="GO" id="GO:0016887">
    <property type="term" value="F:ATP hydrolysis activity"/>
    <property type="evidence" value="ECO:0007669"/>
    <property type="project" value="RHEA"/>
</dbReference>
<evidence type="ECO:0000256" key="2">
    <source>
        <dbReference type="ARBA" id="ARBA00022515"/>
    </source>
</evidence>
<dbReference type="InterPro" id="IPR007693">
    <property type="entry name" value="DNA_helicase_DnaB-like_N"/>
</dbReference>
<dbReference type="GO" id="GO:0003677">
    <property type="term" value="F:DNA binding"/>
    <property type="evidence" value="ECO:0007669"/>
    <property type="project" value="UniProtKB-UniRule"/>
</dbReference>
<evidence type="ECO:0000259" key="13">
    <source>
        <dbReference type="PROSITE" id="PS51199"/>
    </source>
</evidence>
<sequence length="442" mass="49827">MELKRIPPQNIDAEQAVLGALFLEPEAFYRVADIIRPGDFYQHGHRLIYEAVVGLQEEGQPVDLVTVTDRLRRDGVLEKVGGAAYVASLVEMVPAATNIEYYARIIEEKALLRTLISVAARISEMGYDEREAADRLVDQAEQMIMELGARRTPGTFVPLKDILARALERIEQTYLNKGRIAGVPTGFVDLDRLCSGLQPTDLIILAARPSMGKTALALNIAYEVAARQGLPVALFSLEMGKEQLVNRLLCAEARVDQHRLRTGNLRDEDWERLTEAAAQLQDVPLFIDDTGGASLRDIRARAKRLQAERGLALVIIDYVQLMQPNRRAENRQQEIAQISRGLKELAKELDVPVLALSQLSRAVEQRQEKRPQMSDLRESGSLEQDADVVLFIYREEYYRPETDRKAIAEIIVAKQRNGPVGTVELGFFKEFPRFFPLRKEPE</sequence>
<keyword evidence="3 12" id="KW-0235">DNA replication</keyword>
<dbReference type="Pfam" id="PF00772">
    <property type="entry name" value="DnaB"/>
    <property type="match status" value="1"/>
</dbReference>
<evidence type="ECO:0000256" key="12">
    <source>
        <dbReference type="RuleBase" id="RU362085"/>
    </source>
</evidence>
<evidence type="ECO:0000256" key="4">
    <source>
        <dbReference type="ARBA" id="ARBA00022741"/>
    </source>
</evidence>
<evidence type="ECO:0000256" key="1">
    <source>
        <dbReference type="ARBA" id="ARBA00008428"/>
    </source>
</evidence>
<dbReference type="InterPro" id="IPR007694">
    <property type="entry name" value="DNA_helicase_DnaB-like_C"/>
</dbReference>
<dbReference type="AlphaFoldDB" id="B1I6Q0"/>
<dbReference type="CDD" id="cd00984">
    <property type="entry name" value="DnaB_C"/>
    <property type="match status" value="1"/>
</dbReference>